<organism evidence="1 2">
    <name type="scientific">Caldalkalibacillus uzonensis</name>
    <dbReference type="NCBI Taxonomy" id="353224"/>
    <lineage>
        <taxon>Bacteria</taxon>
        <taxon>Bacillati</taxon>
        <taxon>Bacillota</taxon>
        <taxon>Bacilli</taxon>
        <taxon>Bacillales</taxon>
        <taxon>Bacillaceae</taxon>
        <taxon>Caldalkalibacillus</taxon>
    </lineage>
</organism>
<protein>
    <recommendedName>
        <fullName evidence="3">AbrB/MazE/SpoVT family DNA-binding domain-containing protein</fullName>
    </recommendedName>
</protein>
<sequence>MFFVMKSRFIDTGDEIVFSVSKVRLVSLQEEVEKGERLLDLNKAEVLLKTASRNEALRFADQKAAEFYGGWGSEL</sequence>
<proteinExistence type="predicted"/>
<dbReference type="RefSeq" id="WP_307343677.1">
    <property type="nucleotide sequence ID" value="NZ_JAUSUQ010000029.1"/>
</dbReference>
<dbReference type="Proteomes" id="UP001232445">
    <property type="component" value="Unassembled WGS sequence"/>
</dbReference>
<accession>A0ABU0CY17</accession>
<name>A0ABU0CY17_9BACI</name>
<keyword evidence="2" id="KW-1185">Reference proteome</keyword>
<dbReference type="EMBL" id="JAUSUQ010000029">
    <property type="protein sequence ID" value="MDQ0341039.1"/>
    <property type="molecule type" value="Genomic_DNA"/>
</dbReference>
<gene>
    <name evidence="1" type="ORF">J2S00_003883</name>
</gene>
<comment type="caution">
    <text evidence="1">The sequence shown here is derived from an EMBL/GenBank/DDBJ whole genome shotgun (WGS) entry which is preliminary data.</text>
</comment>
<evidence type="ECO:0000313" key="2">
    <source>
        <dbReference type="Proteomes" id="UP001232445"/>
    </source>
</evidence>
<reference evidence="1 2" key="1">
    <citation type="submission" date="2023-07" db="EMBL/GenBank/DDBJ databases">
        <title>Genomic Encyclopedia of Type Strains, Phase IV (KMG-IV): sequencing the most valuable type-strain genomes for metagenomic binning, comparative biology and taxonomic classification.</title>
        <authorList>
            <person name="Goeker M."/>
        </authorList>
    </citation>
    <scope>NUCLEOTIDE SEQUENCE [LARGE SCALE GENOMIC DNA]</scope>
    <source>
        <strain evidence="1 2">DSM 17740</strain>
    </source>
</reference>
<evidence type="ECO:0000313" key="1">
    <source>
        <dbReference type="EMBL" id="MDQ0341039.1"/>
    </source>
</evidence>
<evidence type="ECO:0008006" key="3">
    <source>
        <dbReference type="Google" id="ProtNLM"/>
    </source>
</evidence>